<dbReference type="InterPro" id="IPR033909">
    <property type="entry name" value="RNR_small"/>
</dbReference>
<dbReference type="Pfam" id="PF00268">
    <property type="entry name" value="Ribonuc_red_sm"/>
    <property type="match status" value="1"/>
</dbReference>
<keyword evidence="4" id="KW-0479">Metal-binding</keyword>
<evidence type="ECO:0000256" key="4">
    <source>
        <dbReference type="ARBA" id="ARBA00022723"/>
    </source>
</evidence>
<keyword evidence="6" id="KW-0408">Iron</keyword>
<evidence type="ECO:0000256" key="1">
    <source>
        <dbReference type="ARBA" id="ARBA00001962"/>
    </source>
</evidence>
<dbReference type="Gene3D" id="1.10.620.20">
    <property type="entry name" value="Ribonucleotide Reductase, subunit A"/>
    <property type="match status" value="1"/>
</dbReference>
<evidence type="ECO:0000256" key="5">
    <source>
        <dbReference type="ARBA" id="ARBA00023002"/>
    </source>
</evidence>
<dbReference type="GO" id="GO:0004748">
    <property type="term" value="F:ribonucleoside-diphosphate reductase activity, thioredoxin disulfide as acceptor"/>
    <property type="evidence" value="ECO:0007669"/>
    <property type="project" value="UniProtKB-EC"/>
</dbReference>
<dbReference type="InterPro" id="IPR009078">
    <property type="entry name" value="Ferritin-like_SF"/>
</dbReference>
<comment type="cofactor">
    <cofactor evidence="1">
        <name>Fe cation</name>
        <dbReference type="ChEBI" id="CHEBI:24875"/>
    </cofactor>
</comment>
<accession>A0A2H5BQC6</accession>
<dbReference type="InterPro" id="IPR000358">
    <property type="entry name" value="RNR_small_fam"/>
</dbReference>
<keyword evidence="5" id="KW-0560">Oxidoreductase</keyword>
<protein>
    <recommendedName>
        <fullName evidence="3">ribonucleoside-diphosphate reductase</fullName>
        <ecNumber evidence="3">1.17.4.1</ecNumber>
    </recommendedName>
</protein>
<dbReference type="EC" id="1.17.4.1" evidence="3"/>
<dbReference type="GO" id="GO:0046872">
    <property type="term" value="F:metal ion binding"/>
    <property type="evidence" value="ECO:0007669"/>
    <property type="project" value="UniProtKB-KW"/>
</dbReference>
<dbReference type="Proteomes" id="UP000241282">
    <property type="component" value="Segment"/>
</dbReference>
<evidence type="ECO:0000256" key="6">
    <source>
        <dbReference type="ARBA" id="ARBA00023004"/>
    </source>
</evidence>
<sequence length="322" mass="37234">MPRLLEPKYSYTFDYPEAIQFAKVQSSIFWTDDEINVEKDIQDIRVNMTEAEAHGVITTLRLFTLYELVAGRDYWLGRVLKTFPRPDIERMAATFGFFELNVHAPFYNKINEALMLNTDEFYLAYVNDPILKERMEFVDSLVEKDDPLYSLGAFSMVEGAVLYSSFAFLKHFQAKGKNKLMNVVRGINFSVRDENLHCEGGAWLFNTLKQEIKAEGGYINPNLEYDLANCARTIAEHEFRIVDMIFEKGEMEGITAEQMKTFVKSRVNICLAQLGIDPVFEVSNNIVAEWFYDGINGVMFHDFFSGIGNSYNRSWDEKGFNW</sequence>
<dbReference type="InterPro" id="IPR012348">
    <property type="entry name" value="RNR-like"/>
</dbReference>
<dbReference type="PANTHER" id="PTHR23409">
    <property type="entry name" value="RIBONUCLEOSIDE-DIPHOSPHATE REDUCTASE SMALL CHAIN"/>
    <property type="match status" value="1"/>
</dbReference>
<dbReference type="GO" id="GO:0009263">
    <property type="term" value="P:deoxyribonucleotide biosynthetic process"/>
    <property type="evidence" value="ECO:0007669"/>
    <property type="project" value="InterPro"/>
</dbReference>
<evidence type="ECO:0000313" key="7">
    <source>
        <dbReference type="EMBL" id="AUG88537.1"/>
    </source>
</evidence>
<comment type="similarity">
    <text evidence="2">Belongs to the ribonucleoside diphosphate reductase small chain family.</text>
</comment>
<dbReference type="UniPathway" id="UPA00326"/>
<evidence type="ECO:0000256" key="2">
    <source>
        <dbReference type="ARBA" id="ARBA00009303"/>
    </source>
</evidence>
<evidence type="ECO:0000256" key="3">
    <source>
        <dbReference type="ARBA" id="ARBA00012274"/>
    </source>
</evidence>
<name>A0A2H5BQC6_9CAUD</name>
<proteinExistence type="inferred from homology"/>
<reference evidence="7 8" key="1">
    <citation type="submission" date="2017-12" db="EMBL/GenBank/DDBJ databases">
        <title>Genomic identification of Pseudomonas aeruginosa phage TC6.</title>
        <authorList>
            <person name="Lu S."/>
            <person name="Tang C."/>
            <person name="Deng C."/>
            <person name="Zhang Y."/>
            <person name="Xiao C."/>
        </authorList>
    </citation>
    <scope>NUCLEOTIDE SEQUENCE [LARGE SCALE GENOMIC DNA]</scope>
</reference>
<dbReference type="SUPFAM" id="SSF47240">
    <property type="entry name" value="Ferritin-like"/>
    <property type="match status" value="1"/>
</dbReference>
<dbReference type="PANTHER" id="PTHR23409:SF18">
    <property type="entry name" value="RIBONUCLEOSIDE-DIPHOSPHATE REDUCTASE SUBUNIT M2"/>
    <property type="match status" value="1"/>
</dbReference>
<dbReference type="EMBL" id="MG676466">
    <property type="protein sequence ID" value="AUG88537.1"/>
    <property type="molecule type" value="Genomic_DNA"/>
</dbReference>
<evidence type="ECO:0000313" key="8">
    <source>
        <dbReference type="Proteomes" id="UP000241282"/>
    </source>
</evidence>
<gene>
    <name evidence="7" type="primary">TC6_026</name>
</gene>
<dbReference type="CDD" id="cd01049">
    <property type="entry name" value="RNRR2"/>
    <property type="match status" value="1"/>
</dbReference>
<organism evidence="7 8">
    <name type="scientific">Pseudomonas phage TC6</name>
    <dbReference type="NCBI Taxonomy" id="2060947"/>
    <lineage>
        <taxon>Viruses</taxon>
        <taxon>Duplodnaviria</taxon>
        <taxon>Heunggongvirae</taxon>
        <taxon>Uroviricota</taxon>
        <taxon>Caudoviricetes</taxon>
        <taxon>Zobellviridae</taxon>
        <taxon>Paundecimvirus</taxon>
        <taxon>Paundecimvirus PA11</taxon>
    </lineage>
</organism>